<evidence type="ECO:0000256" key="14">
    <source>
        <dbReference type="ARBA" id="ARBA00022960"/>
    </source>
</evidence>
<dbReference type="Gene3D" id="1.10.3810.10">
    <property type="entry name" value="Biosynthetic peptidoglycan transglycosylase-like"/>
    <property type="match status" value="1"/>
</dbReference>
<evidence type="ECO:0000256" key="25">
    <source>
        <dbReference type="PIRNR" id="PIRNR002799"/>
    </source>
</evidence>
<evidence type="ECO:0000256" key="26">
    <source>
        <dbReference type="PIRSR" id="PIRSR002799-1"/>
    </source>
</evidence>
<keyword evidence="11 25" id="KW-0328">Glycosyltransferase</keyword>
<evidence type="ECO:0000259" key="30">
    <source>
        <dbReference type="Pfam" id="PF00912"/>
    </source>
</evidence>
<dbReference type="InterPro" id="IPR027417">
    <property type="entry name" value="P-loop_NTPase"/>
</dbReference>
<dbReference type="Pfam" id="PF14814">
    <property type="entry name" value="UB2H"/>
    <property type="match status" value="1"/>
</dbReference>
<dbReference type="SUPFAM" id="SSF53955">
    <property type="entry name" value="Lysozyme-like"/>
    <property type="match status" value="1"/>
</dbReference>
<evidence type="ECO:0000256" key="21">
    <source>
        <dbReference type="ARBA" id="ARBA00034000"/>
    </source>
</evidence>
<dbReference type="InterPro" id="IPR001460">
    <property type="entry name" value="PCN-bd_Tpept"/>
</dbReference>
<evidence type="ECO:0000259" key="31">
    <source>
        <dbReference type="Pfam" id="PF14812"/>
    </source>
</evidence>
<evidence type="ECO:0000256" key="24">
    <source>
        <dbReference type="NCBIfam" id="TIGR02071"/>
    </source>
</evidence>
<evidence type="ECO:0000256" key="4">
    <source>
        <dbReference type="ARBA" id="ARBA00007090"/>
    </source>
</evidence>
<feature type="active site" description="Acyl-ester intermediate; for transpeptidase activity" evidence="26">
    <location>
        <position position="510"/>
    </location>
</feature>
<keyword evidence="13" id="KW-0378">Hydrolase</keyword>
<keyword evidence="10" id="KW-0645">Protease</keyword>
<evidence type="ECO:0000256" key="9">
    <source>
        <dbReference type="ARBA" id="ARBA00022645"/>
    </source>
</evidence>
<feature type="compositionally biased region" description="Basic residues" evidence="27">
    <location>
        <begin position="50"/>
        <end position="60"/>
    </location>
</feature>
<evidence type="ECO:0000256" key="1">
    <source>
        <dbReference type="ARBA" id="ARBA00002624"/>
    </source>
</evidence>
<dbReference type="GO" id="GO:0030288">
    <property type="term" value="C:outer membrane-bounded periplasmic space"/>
    <property type="evidence" value="ECO:0007669"/>
    <property type="project" value="TreeGrafter"/>
</dbReference>
<keyword evidence="8" id="KW-0997">Cell inner membrane</keyword>
<dbReference type="SUPFAM" id="SSF52540">
    <property type="entry name" value="P-loop containing nucleoside triphosphate hydrolases"/>
    <property type="match status" value="1"/>
</dbReference>
<keyword evidence="18" id="KW-0511">Multifunctional enzyme</keyword>
<dbReference type="InterPro" id="IPR012338">
    <property type="entry name" value="Beta-lactam/transpept-like"/>
</dbReference>
<dbReference type="InterPro" id="IPR023346">
    <property type="entry name" value="Lysozyme-like_dom_sf"/>
</dbReference>
<organism evidence="33">
    <name type="scientific">Acerihabitans sp. KWT182</name>
    <dbReference type="NCBI Taxonomy" id="3157919"/>
    <lineage>
        <taxon>Bacteria</taxon>
        <taxon>Pseudomonadati</taxon>
        <taxon>Pseudomonadota</taxon>
        <taxon>Gammaproteobacteria</taxon>
        <taxon>Enterobacterales</taxon>
        <taxon>Pectobacteriaceae</taxon>
        <taxon>Acerihabitans</taxon>
    </lineage>
</organism>
<dbReference type="GO" id="GO:0009252">
    <property type="term" value="P:peptidoglycan biosynthetic process"/>
    <property type="evidence" value="ECO:0007669"/>
    <property type="project" value="UniProtKB-UniRule"/>
</dbReference>
<keyword evidence="19 25" id="KW-0961">Cell wall biogenesis/degradation</keyword>
<protein>
    <recommendedName>
        <fullName evidence="6 24">Penicillin-binding protein 1B</fullName>
        <shortName evidence="25">PBP-1b</shortName>
        <shortName evidence="25">PBP1b</shortName>
    </recommendedName>
    <alternativeName>
        <fullName evidence="20 25">Murein polymerase</fullName>
    </alternativeName>
</protein>
<feature type="active site" description="Proton donor; for transglycosylase activity" evidence="26">
    <location>
        <position position="233"/>
    </location>
</feature>
<evidence type="ECO:0000256" key="5">
    <source>
        <dbReference type="ARBA" id="ARBA00007739"/>
    </source>
</evidence>
<dbReference type="AlphaFoldDB" id="A0AAU7QBM7"/>
<keyword evidence="17" id="KW-0046">Antibiotic resistance</keyword>
<dbReference type="GO" id="GO:0005886">
    <property type="term" value="C:plasma membrane"/>
    <property type="evidence" value="ECO:0007669"/>
    <property type="project" value="UniProtKB-SubCell"/>
</dbReference>
<feature type="domain" description="Transglycosylase PBP1b N-terminal transmembrane" evidence="31">
    <location>
        <begin position="1"/>
        <end position="78"/>
    </location>
</feature>
<dbReference type="Pfam" id="PF00912">
    <property type="entry name" value="Transgly"/>
    <property type="match status" value="1"/>
</dbReference>
<comment type="pathway">
    <text evidence="23">Glycan biosynthesis.</text>
</comment>
<reference evidence="33" key="1">
    <citation type="submission" date="2024-06" db="EMBL/GenBank/DDBJ databases">
        <authorList>
            <person name="Coelho C."/>
            <person name="Bento M."/>
            <person name="Garcia E."/>
            <person name="Camelo A."/>
            <person name="Brandao I."/>
            <person name="Espirito Santo C."/>
            <person name="Trovao J."/>
            <person name="Verissimo A."/>
            <person name="Costa J."/>
            <person name="Tiago I."/>
        </authorList>
    </citation>
    <scope>NUCLEOTIDE SEQUENCE</scope>
    <source>
        <strain evidence="33">KWT182</strain>
    </source>
</reference>
<gene>
    <name evidence="33" type="primary">mrcB</name>
    <name evidence="33" type="ORF">ABK905_05180</name>
</gene>
<dbReference type="Pfam" id="PF00905">
    <property type="entry name" value="Transpeptidase"/>
    <property type="match status" value="1"/>
</dbReference>
<evidence type="ECO:0000256" key="27">
    <source>
        <dbReference type="SAM" id="MobiDB-lite"/>
    </source>
</evidence>
<comment type="similarity">
    <text evidence="4 25">In the C-terminal section; belongs to the transpeptidase family.</text>
</comment>
<dbReference type="GO" id="GO:0009274">
    <property type="term" value="C:peptidoglycan-based cell wall"/>
    <property type="evidence" value="ECO:0007669"/>
    <property type="project" value="UniProtKB-UniRule"/>
</dbReference>
<dbReference type="InterPro" id="IPR036950">
    <property type="entry name" value="PBP_transglycosylase"/>
</dbReference>
<evidence type="ECO:0000256" key="15">
    <source>
        <dbReference type="ARBA" id="ARBA00022984"/>
    </source>
</evidence>
<sequence>MSGDDREPIGRHGRPSDRKVPRKQPVRSRRDDDDEDLQDDYDDEEEKVMPPRKGKSRPPRKRRRVLGWMIKIFVLLVIAVVIYGFYLDALVRSRIDGKVWQLPAAVYGRMVNLEPGMPYNRSEMVNLLEGMQYRQVSRITRPGEFTVRGNSIDMLRRPFDFPDGKEGQIHARLLFDKDKLLEIQNQDTQRDFGFFRLDPKLITMLQSPNGEQRLFVPRAGFPDLLVDTLIATEDRHFYQHDGISLSSIGRALLANITAGRAVQGGSTLTQQLVKNLFLTNERSLWRKANEAYMALILDYRYSKDRILELYLNEVYLGQSGSEQIRGFPLASLYYFGRPVEELSLDQQALLVGMVKGASLYNPWRNPQLALERRNLVLRLLQEQQVIDGDLYNMLSARPLGVQPRGGVITPQPAFMQLVRQELQQKLGAKFNDLSGVKIFTTLDPISQDAAEKAVEDGVPALRAARGVNDLESAMVIVDRFSGEVRAMVGGSQPQFAGFNRAMDARRPVGSLAKPATYLTALSRPDKYRLNTWLADEPISLRQPNGTVWSPKNFERDFRGKVMLVDALANSLNVPTVNLGLSVGLADISGTLQKLGIPKEVINPVPAMLLGAISLTPMEVAQEYQAIASGGNKAPLSAVRSVISEDGRVLYQSFPQAERVVPAQAAYLTLYGMQQVVARGTSRSLSVKFPNYHLAGKTGTTNDLRDSWFAGVDGKEVAITWVGRDNNGPAKLTGANGALTIYRRYLEDQPPLALNLIPPEGITQMSIDYAGNFVCNGDGSMRAIPVWTDNPQSLCQVSQPIAQQPDAAQPGNGQEQPAQQPAQQQPNQDSEKRDGVAGWIKDMFGQ</sequence>
<comment type="pathway">
    <text evidence="3 25">Cell wall biogenesis; peptidoglycan biosynthesis.</text>
</comment>
<dbReference type="GO" id="GO:0046677">
    <property type="term" value="P:response to antibiotic"/>
    <property type="evidence" value="ECO:0007669"/>
    <property type="project" value="UniProtKB-UniRule"/>
</dbReference>
<dbReference type="SUPFAM" id="SSF56601">
    <property type="entry name" value="beta-lactamase/transpeptidase-like"/>
    <property type="match status" value="1"/>
</dbReference>
<dbReference type="InterPro" id="IPR011813">
    <property type="entry name" value="PBP_1b"/>
</dbReference>
<keyword evidence="12 25" id="KW-0808">Transferase</keyword>
<evidence type="ECO:0000256" key="13">
    <source>
        <dbReference type="ARBA" id="ARBA00022801"/>
    </source>
</evidence>
<keyword evidence="14 25" id="KW-0133">Cell shape</keyword>
<feature type="transmembrane region" description="Helical" evidence="28">
    <location>
        <begin position="65"/>
        <end position="86"/>
    </location>
</feature>
<dbReference type="FunFam" id="1.10.3810.10:FF:000002">
    <property type="entry name" value="Penicillin-binding protein 1B"/>
    <property type="match status" value="1"/>
</dbReference>
<name>A0AAU7QBM7_9GAMM</name>
<evidence type="ECO:0000313" key="33">
    <source>
        <dbReference type="EMBL" id="XBS70582.1"/>
    </source>
</evidence>
<dbReference type="GO" id="GO:0008955">
    <property type="term" value="F:peptidoglycan glycosyltransferase activity"/>
    <property type="evidence" value="ECO:0007669"/>
    <property type="project" value="UniProtKB-UniRule"/>
</dbReference>
<dbReference type="GO" id="GO:0008360">
    <property type="term" value="P:regulation of cell shape"/>
    <property type="evidence" value="ECO:0007669"/>
    <property type="project" value="UniProtKB-UniRule"/>
</dbReference>
<dbReference type="EMBL" id="CP157947">
    <property type="protein sequence ID" value="XBS70582.1"/>
    <property type="molecule type" value="Genomic_DNA"/>
</dbReference>
<comment type="function">
    <text evidence="1 25">Cell wall formation. Synthesis of cross-linked peptidoglycan from the lipid intermediates. The enzyme has a penicillin-insensitive transglycosylase N-terminal domain (formation of linear glycan strands) and a penicillin-sensitive transpeptidase C-terminal domain (cross-linking of the peptide subunits).</text>
</comment>
<evidence type="ECO:0000256" key="10">
    <source>
        <dbReference type="ARBA" id="ARBA00022670"/>
    </source>
</evidence>
<feature type="domain" description="Bifunctional transglycosylase second" evidence="32">
    <location>
        <begin position="113"/>
        <end position="197"/>
    </location>
</feature>
<evidence type="ECO:0000256" key="19">
    <source>
        <dbReference type="ARBA" id="ARBA00023316"/>
    </source>
</evidence>
<evidence type="ECO:0000256" key="22">
    <source>
        <dbReference type="ARBA" id="ARBA00049902"/>
    </source>
</evidence>
<feature type="compositionally biased region" description="Low complexity" evidence="27">
    <location>
        <begin position="801"/>
        <end position="827"/>
    </location>
</feature>
<evidence type="ECO:0000256" key="8">
    <source>
        <dbReference type="ARBA" id="ARBA00022519"/>
    </source>
</evidence>
<comment type="similarity">
    <text evidence="5 25">In the N-terminal section; belongs to the glycosyltransferase 51 family.</text>
</comment>
<evidence type="ECO:0000259" key="32">
    <source>
        <dbReference type="Pfam" id="PF14814"/>
    </source>
</evidence>
<evidence type="ECO:0000256" key="3">
    <source>
        <dbReference type="ARBA" id="ARBA00004752"/>
    </source>
</evidence>
<proteinExistence type="inferred from homology"/>
<dbReference type="GO" id="GO:0008658">
    <property type="term" value="F:penicillin binding"/>
    <property type="evidence" value="ECO:0007669"/>
    <property type="project" value="UniProtKB-UniRule"/>
</dbReference>
<keyword evidence="9" id="KW-0121">Carboxypeptidase</keyword>
<dbReference type="InterPro" id="IPR032730">
    <property type="entry name" value="PBP1b_TM"/>
</dbReference>
<feature type="region of interest" description="Disordered" evidence="27">
    <location>
        <begin position="801"/>
        <end position="845"/>
    </location>
</feature>
<dbReference type="GO" id="GO:0009002">
    <property type="term" value="F:serine-type D-Ala-D-Ala carboxypeptidase activity"/>
    <property type="evidence" value="ECO:0007669"/>
    <property type="project" value="UniProtKB-EC"/>
</dbReference>
<accession>A0AAU7QBM7</accession>
<dbReference type="NCBIfam" id="NF007061">
    <property type="entry name" value="PRK09506.1"/>
    <property type="match status" value="1"/>
</dbReference>
<evidence type="ECO:0000256" key="20">
    <source>
        <dbReference type="ARBA" id="ARBA00032454"/>
    </source>
</evidence>
<keyword evidence="16 28" id="KW-0472">Membrane</keyword>
<keyword evidence="7" id="KW-1003">Cell membrane</keyword>
<dbReference type="PANTHER" id="PTHR32282:SF11">
    <property type="entry name" value="PENICILLIN-BINDING PROTEIN 1B"/>
    <property type="match status" value="1"/>
</dbReference>
<dbReference type="Gene3D" id="3.40.710.10">
    <property type="entry name" value="DD-peptidase/beta-lactamase superfamily"/>
    <property type="match status" value="1"/>
</dbReference>
<evidence type="ECO:0000256" key="16">
    <source>
        <dbReference type="ARBA" id="ARBA00023136"/>
    </source>
</evidence>
<evidence type="ECO:0000256" key="6">
    <source>
        <dbReference type="ARBA" id="ARBA00018637"/>
    </source>
</evidence>
<feature type="compositionally biased region" description="Basic and acidic residues" evidence="27">
    <location>
        <begin position="1"/>
        <end position="19"/>
    </location>
</feature>
<evidence type="ECO:0000256" key="17">
    <source>
        <dbReference type="ARBA" id="ARBA00023251"/>
    </source>
</evidence>
<dbReference type="InterPro" id="IPR001264">
    <property type="entry name" value="Glyco_trans_51"/>
</dbReference>
<dbReference type="Gene3D" id="1.20.5.100">
    <property type="entry name" value="Cytochrome c1, transmembrane anchor, C-terminal"/>
    <property type="match status" value="1"/>
</dbReference>
<feature type="domain" description="Glycosyl transferase family 51" evidence="30">
    <location>
        <begin position="209"/>
        <end position="379"/>
    </location>
</feature>
<evidence type="ECO:0000256" key="28">
    <source>
        <dbReference type="SAM" id="Phobius"/>
    </source>
</evidence>
<evidence type="ECO:0000256" key="7">
    <source>
        <dbReference type="ARBA" id="ARBA00022475"/>
    </source>
</evidence>
<evidence type="ECO:0000256" key="2">
    <source>
        <dbReference type="ARBA" id="ARBA00004533"/>
    </source>
</evidence>
<dbReference type="GO" id="GO:0071555">
    <property type="term" value="P:cell wall organization"/>
    <property type="evidence" value="ECO:0007669"/>
    <property type="project" value="UniProtKB-UniRule"/>
</dbReference>
<evidence type="ECO:0000259" key="29">
    <source>
        <dbReference type="Pfam" id="PF00905"/>
    </source>
</evidence>
<comment type="catalytic activity">
    <reaction evidence="21">
        <text>Preferential cleavage: (Ac)2-L-Lys-D-Ala-|-D-Ala. Also transpeptidation of peptidyl-alanyl moieties that are N-acyl substituents of D-alanine.</text>
        <dbReference type="EC" id="3.4.16.4"/>
    </reaction>
</comment>
<feature type="region of interest" description="Disordered" evidence="27">
    <location>
        <begin position="1"/>
        <end position="60"/>
    </location>
</feature>
<dbReference type="InterPro" id="IPR028166">
    <property type="entry name" value="UB2H"/>
</dbReference>
<comment type="subcellular location">
    <subcellularLocation>
        <location evidence="2">Cell inner membrane</location>
    </subcellularLocation>
</comment>
<dbReference type="Pfam" id="PF14812">
    <property type="entry name" value="PBP1_TM"/>
    <property type="match status" value="1"/>
</dbReference>
<evidence type="ECO:0000256" key="18">
    <source>
        <dbReference type="ARBA" id="ARBA00023268"/>
    </source>
</evidence>
<dbReference type="NCBIfam" id="TIGR02071">
    <property type="entry name" value="PBP_1b"/>
    <property type="match status" value="1"/>
</dbReference>
<feature type="compositionally biased region" description="Acidic residues" evidence="27">
    <location>
        <begin position="32"/>
        <end position="46"/>
    </location>
</feature>
<dbReference type="GO" id="GO:0006508">
    <property type="term" value="P:proteolysis"/>
    <property type="evidence" value="ECO:0007669"/>
    <property type="project" value="UniProtKB-KW"/>
</dbReference>
<keyword evidence="28" id="KW-1133">Transmembrane helix</keyword>
<keyword evidence="15 25" id="KW-0573">Peptidoglycan synthesis</keyword>
<comment type="catalytic activity">
    <reaction evidence="22">
        <text>[GlcNAc-(1-&gt;4)-Mur2Ac(oyl-L-Ala-gamma-D-Glu-L-Lys-D-Ala-D-Ala)](n)-di-trans,octa-cis-undecaprenyl diphosphate + beta-D-GlcNAc-(1-&gt;4)-Mur2Ac(oyl-L-Ala-gamma-D-Glu-L-Lys-D-Ala-D-Ala)-di-trans,octa-cis-undecaprenyl diphosphate = [GlcNAc-(1-&gt;4)-Mur2Ac(oyl-L-Ala-gamma-D-Glu-L-Lys-D-Ala-D-Ala)](n+1)-di-trans,octa-cis-undecaprenyl diphosphate + di-trans,octa-cis-undecaprenyl diphosphate + H(+)</text>
        <dbReference type="Rhea" id="RHEA:23708"/>
        <dbReference type="Rhea" id="RHEA-COMP:9602"/>
        <dbReference type="Rhea" id="RHEA-COMP:9603"/>
        <dbReference type="ChEBI" id="CHEBI:15378"/>
        <dbReference type="ChEBI" id="CHEBI:58405"/>
        <dbReference type="ChEBI" id="CHEBI:60033"/>
        <dbReference type="ChEBI" id="CHEBI:78435"/>
        <dbReference type="EC" id="2.4.99.28"/>
    </reaction>
</comment>
<keyword evidence="28" id="KW-0812">Transmembrane</keyword>
<evidence type="ECO:0000256" key="11">
    <source>
        <dbReference type="ARBA" id="ARBA00022676"/>
    </source>
</evidence>
<evidence type="ECO:0000256" key="23">
    <source>
        <dbReference type="ARBA" id="ARBA00060592"/>
    </source>
</evidence>
<dbReference type="PANTHER" id="PTHR32282">
    <property type="entry name" value="BINDING PROTEIN TRANSPEPTIDASE, PUTATIVE-RELATED"/>
    <property type="match status" value="1"/>
</dbReference>
<dbReference type="Gene3D" id="3.30.2060.10">
    <property type="entry name" value="Penicillin-binding protein 1b domain"/>
    <property type="match status" value="1"/>
</dbReference>
<evidence type="ECO:0000256" key="12">
    <source>
        <dbReference type="ARBA" id="ARBA00022679"/>
    </source>
</evidence>
<feature type="domain" description="Penicillin-binding protein transpeptidase" evidence="29">
    <location>
        <begin position="473"/>
        <end position="712"/>
    </location>
</feature>
<dbReference type="FunFam" id="3.40.710.10:FF:000006">
    <property type="entry name" value="Penicillin-binding protein 1B"/>
    <property type="match status" value="1"/>
</dbReference>
<dbReference type="PIRSF" id="PIRSF002799">
    <property type="entry name" value="PBP_1b"/>
    <property type="match status" value="1"/>
</dbReference>
<dbReference type="InterPro" id="IPR050396">
    <property type="entry name" value="Glycosyltr_51/Transpeptidase"/>
</dbReference>